<sequence length="188" mass="21158">MNINMVLLILVLTVGYWLSRQGVSQVIRKIGREKKIDNKRVLYVKAVINFALLMVFLLIGSILLGIDYSHVAIFFSSAFAVIGVAFFAQWSILSNITASIIVFFFFPYRVGDKVKIVDGENTISGRIYEISLFHVLLKDKDEIITYPNSLVFQKAVIINPSEEHSVDKAQSSSVEPIPAPIEHKPNEK</sequence>
<dbReference type="InterPro" id="IPR010920">
    <property type="entry name" value="LSM_dom_sf"/>
</dbReference>
<comment type="subunit">
    <text evidence="5">Homoheptamer.</text>
</comment>
<dbReference type="PANTHER" id="PTHR30221:SF8">
    <property type="entry name" value="SMALL-CONDUCTANCE MECHANOSENSITIVE CHANNEL"/>
    <property type="match status" value="1"/>
</dbReference>
<dbReference type="EMBL" id="CP109965">
    <property type="protein sequence ID" value="WAJ68976.1"/>
    <property type="molecule type" value="Genomic_DNA"/>
</dbReference>
<keyword evidence="5" id="KW-0406">Ion transport</keyword>
<evidence type="ECO:0000313" key="8">
    <source>
        <dbReference type="EMBL" id="WAJ68976.1"/>
    </source>
</evidence>
<evidence type="ECO:0000256" key="5">
    <source>
        <dbReference type="RuleBase" id="RU369025"/>
    </source>
</evidence>
<dbReference type="InterPro" id="IPR023408">
    <property type="entry name" value="MscS_beta-dom_sf"/>
</dbReference>
<evidence type="ECO:0000256" key="2">
    <source>
        <dbReference type="ARBA" id="ARBA00022692"/>
    </source>
</evidence>
<feature type="transmembrane region" description="Helical" evidence="5">
    <location>
        <begin position="43"/>
        <end position="66"/>
    </location>
</feature>
<organism evidence="8 9">
    <name type="scientific">Catenovulum adriaticum</name>
    <dbReference type="NCBI Taxonomy" id="2984846"/>
    <lineage>
        <taxon>Bacteria</taxon>
        <taxon>Pseudomonadati</taxon>
        <taxon>Pseudomonadota</taxon>
        <taxon>Gammaproteobacteria</taxon>
        <taxon>Alteromonadales</taxon>
        <taxon>Alteromonadaceae</taxon>
        <taxon>Catenovulum</taxon>
    </lineage>
</organism>
<keyword evidence="2 5" id="KW-0812">Transmembrane</keyword>
<evidence type="ECO:0000259" key="7">
    <source>
        <dbReference type="Pfam" id="PF00924"/>
    </source>
</evidence>
<name>A0ABY7AIR4_9ALTE</name>
<dbReference type="Gene3D" id="1.10.287.1260">
    <property type="match status" value="1"/>
</dbReference>
<dbReference type="InterPro" id="IPR045275">
    <property type="entry name" value="MscS_archaea/bacteria_type"/>
</dbReference>
<feature type="transmembrane region" description="Helical" evidence="5">
    <location>
        <begin position="6"/>
        <end position="23"/>
    </location>
</feature>
<keyword evidence="4 5" id="KW-0472">Membrane</keyword>
<dbReference type="Proteomes" id="UP001163726">
    <property type="component" value="Chromosome"/>
</dbReference>
<dbReference type="Pfam" id="PF00924">
    <property type="entry name" value="MS_channel_2nd"/>
    <property type="match status" value="1"/>
</dbReference>
<evidence type="ECO:0000256" key="6">
    <source>
        <dbReference type="SAM" id="MobiDB-lite"/>
    </source>
</evidence>
<proteinExistence type="inferred from homology"/>
<reference evidence="8" key="1">
    <citation type="submission" date="2022-10" db="EMBL/GenBank/DDBJ databases">
        <title>Catenovulum adriacola sp. nov. isolated in the Harbour of Susak.</title>
        <authorList>
            <person name="Schoch T."/>
            <person name="Reich S.J."/>
            <person name="Stoeferle S."/>
            <person name="Flaiz M."/>
            <person name="Kazda M."/>
            <person name="Riedel C.U."/>
            <person name="Duerre P."/>
        </authorList>
    </citation>
    <scope>NUCLEOTIDE SEQUENCE</scope>
    <source>
        <strain evidence="8">TS8</strain>
    </source>
</reference>
<evidence type="ECO:0000256" key="4">
    <source>
        <dbReference type="ARBA" id="ARBA00023136"/>
    </source>
</evidence>
<dbReference type="Gene3D" id="2.30.30.60">
    <property type="match status" value="1"/>
</dbReference>
<dbReference type="RefSeq" id="WP_268073088.1">
    <property type="nucleotide sequence ID" value="NZ_CP109965.1"/>
</dbReference>
<dbReference type="PANTHER" id="PTHR30221">
    <property type="entry name" value="SMALL-CONDUCTANCE MECHANOSENSITIVE CHANNEL"/>
    <property type="match status" value="1"/>
</dbReference>
<keyword evidence="5" id="KW-0813">Transport</keyword>
<keyword evidence="3 5" id="KW-1133">Transmembrane helix</keyword>
<evidence type="ECO:0000256" key="3">
    <source>
        <dbReference type="ARBA" id="ARBA00022989"/>
    </source>
</evidence>
<feature type="domain" description="Mechanosensitive ion channel MscS" evidence="7">
    <location>
        <begin position="92"/>
        <end position="157"/>
    </location>
</feature>
<keyword evidence="9" id="KW-1185">Reference proteome</keyword>
<accession>A0ABY7AIR4</accession>
<comment type="subcellular location">
    <subcellularLocation>
        <location evidence="5">Cell inner membrane</location>
        <topology evidence="5">Multi-pass membrane protein</topology>
    </subcellularLocation>
    <subcellularLocation>
        <location evidence="1">Membrane</location>
    </subcellularLocation>
</comment>
<feature type="region of interest" description="Disordered" evidence="6">
    <location>
        <begin position="164"/>
        <end position="188"/>
    </location>
</feature>
<comment type="caution">
    <text evidence="5">Lacks conserved residue(s) required for the propagation of feature annotation.</text>
</comment>
<evidence type="ECO:0000256" key="1">
    <source>
        <dbReference type="ARBA" id="ARBA00004370"/>
    </source>
</evidence>
<comment type="function">
    <text evidence="5">Mechanosensitive channel that participates in the regulation of osmotic pressure changes within the cell, opening in response to stretch forces in the membrane lipid bilayer, without the need for other proteins. Contributes to normal resistance to hypoosmotic shock. Forms an ion channel of 1.0 nanosiemens conductance with a slight preference for anions.</text>
</comment>
<protein>
    <recommendedName>
        <fullName evidence="5">Small-conductance mechanosensitive channel</fullName>
    </recommendedName>
</protein>
<keyword evidence="5" id="KW-0407">Ion channel</keyword>
<feature type="transmembrane region" description="Helical" evidence="5">
    <location>
        <begin position="72"/>
        <end position="105"/>
    </location>
</feature>
<keyword evidence="5" id="KW-1003">Cell membrane</keyword>
<dbReference type="InterPro" id="IPR006685">
    <property type="entry name" value="MscS_channel_2nd"/>
</dbReference>
<comment type="similarity">
    <text evidence="5">Belongs to the MscS (TC 1.A.23) family.</text>
</comment>
<gene>
    <name evidence="8" type="ORF">OLW01_07175</name>
</gene>
<dbReference type="SUPFAM" id="SSF50182">
    <property type="entry name" value="Sm-like ribonucleoproteins"/>
    <property type="match status" value="1"/>
</dbReference>
<evidence type="ECO:0000313" key="9">
    <source>
        <dbReference type="Proteomes" id="UP001163726"/>
    </source>
</evidence>
<keyword evidence="5" id="KW-0997">Cell inner membrane</keyword>